<protein>
    <recommendedName>
        <fullName evidence="4">RING-type E3 ubiquitin transferase</fullName>
        <ecNumber evidence="4">2.3.2.27</ecNumber>
    </recommendedName>
</protein>
<dbReference type="GO" id="GO:0016567">
    <property type="term" value="P:protein ubiquitination"/>
    <property type="evidence" value="ECO:0007669"/>
    <property type="project" value="TreeGrafter"/>
</dbReference>
<evidence type="ECO:0000256" key="2">
    <source>
        <dbReference type="ARBA" id="ARBA00004167"/>
    </source>
</evidence>
<feature type="region of interest" description="Disordered" evidence="15">
    <location>
        <begin position="243"/>
        <end position="278"/>
    </location>
</feature>
<dbReference type="SUPFAM" id="SSF57850">
    <property type="entry name" value="RING/U-box"/>
    <property type="match status" value="1"/>
</dbReference>
<keyword evidence="10" id="KW-0862">Zinc</keyword>
<accession>A0A2N9HUJ8</accession>
<feature type="domain" description="RING-type" evidence="17">
    <location>
        <begin position="134"/>
        <end position="176"/>
    </location>
</feature>
<comment type="pathway">
    <text evidence="3">Protein modification; protein ubiquitination.</text>
</comment>
<keyword evidence="8 14" id="KW-0863">Zinc-finger</keyword>
<sequence length="346" mass="37944">MSFFNPPSTFYSSPPPPPLIYVPEGTDTDYTSASSPPPHSSSSMNPSILIIILILVITFVASISLCLLLRHLNRRCLRRLSSSTTTLTSAADSHSQVLSNRRVSPENPKNNFVDSLPLFTFSAVTRRNSTEADCAVCLSKFEPNDQLRLLPVCCHAFHAECIDTWLGSNQTCPLCRSSIFVSEADIIKSTVAAAGSGSESFRLEIGNVSRRRTTSDSGEAARRSYSIGSFEYLVDDDSEISMSHAHRRSISDKEETGARRTNPPPPPMETDSSLASEVTGGRSWLKDYIDRLSASVSSRAMSFRSSGRFFSGSSRRSEISGLGDWDLESGRVGEEISEMFRWLSGV</sequence>
<evidence type="ECO:0000256" key="14">
    <source>
        <dbReference type="PROSITE-ProRule" id="PRU00175"/>
    </source>
</evidence>
<evidence type="ECO:0000256" key="4">
    <source>
        <dbReference type="ARBA" id="ARBA00012483"/>
    </source>
</evidence>
<evidence type="ECO:0000256" key="3">
    <source>
        <dbReference type="ARBA" id="ARBA00004906"/>
    </source>
</evidence>
<evidence type="ECO:0000256" key="16">
    <source>
        <dbReference type="SAM" id="Phobius"/>
    </source>
</evidence>
<name>A0A2N9HUJ8_FAGSY</name>
<dbReference type="InterPro" id="IPR013083">
    <property type="entry name" value="Znf_RING/FYVE/PHD"/>
</dbReference>
<keyword evidence="5" id="KW-0808">Transferase</keyword>
<evidence type="ECO:0000256" key="7">
    <source>
        <dbReference type="ARBA" id="ARBA00022723"/>
    </source>
</evidence>
<evidence type="ECO:0000313" key="18">
    <source>
        <dbReference type="EMBL" id="SPD15339.1"/>
    </source>
</evidence>
<dbReference type="Gene3D" id="3.30.40.10">
    <property type="entry name" value="Zinc/RING finger domain, C3HC4 (zinc finger)"/>
    <property type="match status" value="1"/>
</dbReference>
<evidence type="ECO:0000256" key="10">
    <source>
        <dbReference type="ARBA" id="ARBA00022833"/>
    </source>
</evidence>
<evidence type="ECO:0000256" key="15">
    <source>
        <dbReference type="SAM" id="MobiDB-lite"/>
    </source>
</evidence>
<feature type="compositionally biased region" description="Basic and acidic residues" evidence="15">
    <location>
        <begin position="249"/>
        <end position="258"/>
    </location>
</feature>
<evidence type="ECO:0000256" key="13">
    <source>
        <dbReference type="ARBA" id="ARBA00024209"/>
    </source>
</evidence>
<keyword evidence="7" id="KW-0479">Metal-binding</keyword>
<dbReference type="EMBL" id="OIVN01004079">
    <property type="protein sequence ID" value="SPD15339.1"/>
    <property type="molecule type" value="Genomic_DNA"/>
</dbReference>
<evidence type="ECO:0000256" key="6">
    <source>
        <dbReference type="ARBA" id="ARBA00022692"/>
    </source>
</evidence>
<proteinExistence type="inferred from homology"/>
<keyword evidence="12 16" id="KW-0472">Membrane</keyword>
<gene>
    <name evidence="18" type="ORF">FSB_LOCUS43221</name>
</gene>
<feature type="region of interest" description="Disordered" evidence="15">
    <location>
        <begin position="22"/>
        <end position="42"/>
    </location>
</feature>
<comment type="similarity">
    <text evidence="13">Belongs to the RING-type zinc finger family. ATL subfamily.</text>
</comment>
<keyword evidence="6 16" id="KW-0812">Transmembrane</keyword>
<feature type="transmembrane region" description="Helical" evidence="16">
    <location>
        <begin position="48"/>
        <end position="69"/>
    </location>
</feature>
<dbReference type="GO" id="GO:0061630">
    <property type="term" value="F:ubiquitin protein ligase activity"/>
    <property type="evidence" value="ECO:0007669"/>
    <property type="project" value="UniProtKB-EC"/>
</dbReference>
<dbReference type="CDD" id="cd16461">
    <property type="entry name" value="RING-H2_EL5-like"/>
    <property type="match status" value="1"/>
</dbReference>
<comment type="subcellular location">
    <subcellularLocation>
        <location evidence="2">Membrane</location>
        <topology evidence="2">Single-pass membrane protein</topology>
    </subcellularLocation>
</comment>
<dbReference type="EC" id="2.3.2.27" evidence="4"/>
<dbReference type="AlphaFoldDB" id="A0A2N9HUJ8"/>
<dbReference type="FunFam" id="3.30.40.10:FF:000187">
    <property type="entry name" value="E3 ubiquitin-protein ligase ATL6"/>
    <property type="match status" value="1"/>
</dbReference>
<dbReference type="InterPro" id="IPR001841">
    <property type="entry name" value="Znf_RING"/>
</dbReference>
<dbReference type="PROSITE" id="PS50089">
    <property type="entry name" value="ZF_RING_2"/>
    <property type="match status" value="1"/>
</dbReference>
<evidence type="ECO:0000259" key="17">
    <source>
        <dbReference type="PROSITE" id="PS50089"/>
    </source>
</evidence>
<dbReference type="GO" id="GO:0008270">
    <property type="term" value="F:zinc ion binding"/>
    <property type="evidence" value="ECO:0007669"/>
    <property type="project" value="UniProtKB-KW"/>
</dbReference>
<evidence type="ECO:0000256" key="8">
    <source>
        <dbReference type="ARBA" id="ARBA00022771"/>
    </source>
</evidence>
<evidence type="ECO:0000256" key="11">
    <source>
        <dbReference type="ARBA" id="ARBA00022989"/>
    </source>
</evidence>
<comment type="catalytic activity">
    <reaction evidence="1">
        <text>S-ubiquitinyl-[E2 ubiquitin-conjugating enzyme]-L-cysteine + [acceptor protein]-L-lysine = [E2 ubiquitin-conjugating enzyme]-L-cysteine + N(6)-ubiquitinyl-[acceptor protein]-L-lysine.</text>
        <dbReference type="EC" id="2.3.2.27"/>
    </reaction>
</comment>
<reference evidence="18" key="1">
    <citation type="submission" date="2018-02" db="EMBL/GenBank/DDBJ databases">
        <authorList>
            <person name="Cohen D.B."/>
            <person name="Kent A.D."/>
        </authorList>
    </citation>
    <scope>NUCLEOTIDE SEQUENCE</scope>
</reference>
<dbReference type="Pfam" id="PF13639">
    <property type="entry name" value="zf-RING_2"/>
    <property type="match status" value="1"/>
</dbReference>
<evidence type="ECO:0000256" key="5">
    <source>
        <dbReference type="ARBA" id="ARBA00022679"/>
    </source>
</evidence>
<dbReference type="PANTHER" id="PTHR45768">
    <property type="entry name" value="E3 UBIQUITIN-PROTEIN LIGASE RNF13-LIKE"/>
    <property type="match status" value="1"/>
</dbReference>
<evidence type="ECO:0000256" key="9">
    <source>
        <dbReference type="ARBA" id="ARBA00022786"/>
    </source>
</evidence>
<dbReference type="PANTHER" id="PTHR45768:SF16">
    <property type="entry name" value="E3 UBIQUITIN-PROTEIN LIGASE ATL4"/>
    <property type="match status" value="1"/>
</dbReference>
<dbReference type="SMART" id="SM00184">
    <property type="entry name" value="RING"/>
    <property type="match status" value="1"/>
</dbReference>
<evidence type="ECO:0000256" key="12">
    <source>
        <dbReference type="ARBA" id="ARBA00023136"/>
    </source>
</evidence>
<organism evidence="18">
    <name type="scientific">Fagus sylvatica</name>
    <name type="common">Beechnut</name>
    <dbReference type="NCBI Taxonomy" id="28930"/>
    <lineage>
        <taxon>Eukaryota</taxon>
        <taxon>Viridiplantae</taxon>
        <taxon>Streptophyta</taxon>
        <taxon>Embryophyta</taxon>
        <taxon>Tracheophyta</taxon>
        <taxon>Spermatophyta</taxon>
        <taxon>Magnoliopsida</taxon>
        <taxon>eudicotyledons</taxon>
        <taxon>Gunneridae</taxon>
        <taxon>Pentapetalae</taxon>
        <taxon>rosids</taxon>
        <taxon>fabids</taxon>
        <taxon>Fagales</taxon>
        <taxon>Fagaceae</taxon>
        <taxon>Fagus</taxon>
    </lineage>
</organism>
<dbReference type="GO" id="GO:0016020">
    <property type="term" value="C:membrane"/>
    <property type="evidence" value="ECO:0007669"/>
    <property type="project" value="UniProtKB-SubCell"/>
</dbReference>
<keyword evidence="11 16" id="KW-1133">Transmembrane helix</keyword>
<keyword evidence="9" id="KW-0833">Ubl conjugation pathway</keyword>
<evidence type="ECO:0000256" key="1">
    <source>
        <dbReference type="ARBA" id="ARBA00000900"/>
    </source>
</evidence>